<dbReference type="InterPro" id="IPR036249">
    <property type="entry name" value="Thioredoxin-like_sf"/>
</dbReference>
<reference evidence="2 3" key="1">
    <citation type="submission" date="2020-03" db="EMBL/GenBank/DDBJ databases">
        <title>Whole genome shotgun sequence of Phytohabitans rumicis NBRC 108638.</title>
        <authorList>
            <person name="Komaki H."/>
            <person name="Tamura T."/>
        </authorList>
    </citation>
    <scope>NUCLEOTIDE SEQUENCE [LARGE SCALE GENOMIC DNA]</scope>
    <source>
        <strain evidence="2 3">NBRC 108638</strain>
    </source>
</reference>
<proteinExistence type="predicted"/>
<dbReference type="Proteomes" id="UP000482960">
    <property type="component" value="Unassembled WGS sequence"/>
</dbReference>
<evidence type="ECO:0000313" key="2">
    <source>
        <dbReference type="EMBL" id="GFJ94453.1"/>
    </source>
</evidence>
<dbReference type="Pfam" id="PF00578">
    <property type="entry name" value="AhpC-TSA"/>
    <property type="match status" value="1"/>
</dbReference>
<feature type="domain" description="Thioredoxin" evidence="1">
    <location>
        <begin position="8"/>
        <end position="162"/>
    </location>
</feature>
<dbReference type="SUPFAM" id="SSF52833">
    <property type="entry name" value="Thioredoxin-like"/>
    <property type="match status" value="1"/>
</dbReference>
<dbReference type="GO" id="GO:0016491">
    <property type="term" value="F:oxidoreductase activity"/>
    <property type="evidence" value="ECO:0007669"/>
    <property type="project" value="InterPro"/>
</dbReference>
<reference evidence="2 3" key="2">
    <citation type="submission" date="2020-03" db="EMBL/GenBank/DDBJ databases">
        <authorList>
            <person name="Ichikawa N."/>
            <person name="Kimura A."/>
            <person name="Kitahashi Y."/>
            <person name="Uohara A."/>
        </authorList>
    </citation>
    <scope>NUCLEOTIDE SEQUENCE [LARGE SCALE GENOMIC DNA]</scope>
    <source>
        <strain evidence="2 3">NBRC 108638</strain>
    </source>
</reference>
<evidence type="ECO:0000313" key="3">
    <source>
        <dbReference type="Proteomes" id="UP000482960"/>
    </source>
</evidence>
<organism evidence="2 3">
    <name type="scientific">Phytohabitans rumicis</name>
    <dbReference type="NCBI Taxonomy" id="1076125"/>
    <lineage>
        <taxon>Bacteria</taxon>
        <taxon>Bacillati</taxon>
        <taxon>Actinomycetota</taxon>
        <taxon>Actinomycetes</taxon>
        <taxon>Micromonosporales</taxon>
        <taxon>Micromonosporaceae</taxon>
    </lineage>
</organism>
<comment type="caution">
    <text evidence="2">The sequence shown here is derived from an EMBL/GenBank/DDBJ whole genome shotgun (WGS) entry which is preliminary data.</text>
</comment>
<dbReference type="EMBL" id="BLPG01000001">
    <property type="protein sequence ID" value="GFJ94453.1"/>
    <property type="molecule type" value="Genomic_DNA"/>
</dbReference>
<sequence>MAVSSFLVPLGTPAPDFVLPSVAGPEVKLADVSAPALLVVFLSNHCPYVRHVESVLGALTAEYAGKGLATVAISSNDTVNYPDDDVPGLAAQIERAGFTFPYLVDASQEVAKAYAAACTPDFFLYDAQRRLVYRGAFDEARPKNDVPVTGDLLRAAIDSALAGEAVPEPHVPSLGCGIKWRPGNEPEPVSFLG</sequence>
<dbReference type="PROSITE" id="PS51352">
    <property type="entry name" value="THIOREDOXIN_2"/>
    <property type="match status" value="1"/>
</dbReference>
<dbReference type="RefSeq" id="WP_173081568.1">
    <property type="nucleotide sequence ID" value="NZ_BAABJB010000028.1"/>
</dbReference>
<dbReference type="CDD" id="cd02969">
    <property type="entry name" value="PRX_like1"/>
    <property type="match status" value="1"/>
</dbReference>
<dbReference type="PANTHER" id="PTHR43640:SF1">
    <property type="entry name" value="THIOREDOXIN-DEPENDENT PEROXIREDOXIN"/>
    <property type="match status" value="1"/>
</dbReference>
<evidence type="ECO:0000259" key="1">
    <source>
        <dbReference type="PROSITE" id="PS51352"/>
    </source>
</evidence>
<name>A0A6V8LB69_9ACTN</name>
<protein>
    <submittedName>
        <fullName evidence="2">Thioredoxin family protein</fullName>
    </submittedName>
</protein>
<dbReference type="InterPro" id="IPR047262">
    <property type="entry name" value="PRX-like1"/>
</dbReference>
<dbReference type="PANTHER" id="PTHR43640">
    <property type="entry name" value="OS07G0260300 PROTEIN"/>
    <property type="match status" value="1"/>
</dbReference>
<dbReference type="Gene3D" id="3.40.30.10">
    <property type="entry name" value="Glutaredoxin"/>
    <property type="match status" value="1"/>
</dbReference>
<dbReference type="GO" id="GO:0016209">
    <property type="term" value="F:antioxidant activity"/>
    <property type="evidence" value="ECO:0007669"/>
    <property type="project" value="InterPro"/>
</dbReference>
<dbReference type="AlphaFoldDB" id="A0A6V8LB69"/>
<dbReference type="InterPro" id="IPR013766">
    <property type="entry name" value="Thioredoxin_domain"/>
</dbReference>
<keyword evidence="3" id="KW-1185">Reference proteome</keyword>
<accession>A0A6V8LB69</accession>
<gene>
    <name evidence="2" type="ORF">Prum_080950</name>
</gene>
<dbReference type="InterPro" id="IPR000866">
    <property type="entry name" value="AhpC/TSA"/>
</dbReference>